<dbReference type="GO" id="GO:0032993">
    <property type="term" value="C:protein-DNA complex"/>
    <property type="evidence" value="ECO:0007669"/>
    <property type="project" value="TreeGrafter"/>
</dbReference>
<comment type="caution">
    <text evidence="10">The sequence shown here is derived from an EMBL/GenBank/DDBJ whole genome shotgun (WGS) entry which is preliminary data.</text>
</comment>
<dbReference type="RefSeq" id="WP_003068120.1">
    <property type="nucleotide sequence ID" value="NZ_CAJPUH010000020.1"/>
</dbReference>
<dbReference type="eggNOG" id="COG0745">
    <property type="taxonomic scope" value="Bacteria"/>
</dbReference>
<feature type="domain" description="OmpR/PhoB-type" evidence="9">
    <location>
        <begin position="132"/>
        <end position="229"/>
    </location>
</feature>
<name>A0A0C1K866_STRCV</name>
<dbReference type="Proteomes" id="UP000031339">
    <property type="component" value="Unassembled WGS sequence"/>
</dbReference>
<evidence type="ECO:0000256" key="7">
    <source>
        <dbReference type="PROSITE-ProRule" id="PRU01091"/>
    </source>
</evidence>
<dbReference type="Pfam" id="PF00486">
    <property type="entry name" value="Trans_reg_C"/>
    <property type="match status" value="1"/>
</dbReference>
<keyword evidence="4 7" id="KW-0238">DNA-binding</keyword>
<dbReference type="PROSITE" id="PS51755">
    <property type="entry name" value="OMPR_PHOB"/>
    <property type="match status" value="1"/>
</dbReference>
<dbReference type="GO" id="GO:0000156">
    <property type="term" value="F:phosphorelay response regulator activity"/>
    <property type="evidence" value="ECO:0007669"/>
    <property type="project" value="TreeGrafter"/>
</dbReference>
<feature type="domain" description="Response regulatory" evidence="8">
    <location>
        <begin position="4"/>
        <end position="118"/>
    </location>
</feature>
<comment type="caution">
    <text evidence="6">Lacks conserved residue(s) required for the propagation of feature annotation.</text>
</comment>
<dbReference type="Pfam" id="PF00072">
    <property type="entry name" value="Response_reg"/>
    <property type="match status" value="1"/>
</dbReference>
<dbReference type="GO" id="GO:0000976">
    <property type="term" value="F:transcription cis-regulatory region binding"/>
    <property type="evidence" value="ECO:0007669"/>
    <property type="project" value="TreeGrafter"/>
</dbReference>
<dbReference type="SUPFAM" id="SSF46894">
    <property type="entry name" value="C-terminal effector domain of the bipartite response regulators"/>
    <property type="match status" value="1"/>
</dbReference>
<evidence type="ECO:0000313" key="10">
    <source>
        <dbReference type="EMBL" id="KIC79061.1"/>
    </source>
</evidence>
<protein>
    <submittedName>
        <fullName evidence="10">Transcriptional regulator</fullName>
    </submittedName>
</protein>
<feature type="DNA-binding region" description="OmpR/PhoB-type" evidence="7">
    <location>
        <begin position="132"/>
        <end position="229"/>
    </location>
</feature>
<reference evidence="10 11" key="1">
    <citation type="submission" date="2014-12" db="EMBL/GenBank/DDBJ databases">
        <title>Partial genome sequence of Streptococcus constellatus KCOM 1650 (= ChDC B144).</title>
        <authorList>
            <person name="Kook J.-K."/>
            <person name="Park S.-N."/>
            <person name="Lim Y.K."/>
            <person name="Jo E."/>
        </authorList>
    </citation>
    <scope>NUCLEOTIDE SEQUENCE [LARGE SCALE GENOMIC DNA]</scope>
    <source>
        <strain evidence="10 11">KCOM 1650</strain>
    </source>
</reference>
<sequence length="229" mass="26558">MGKRILLVENEKKLAQFISLELQNEGYRVDLLETGKDALASARANQYDLFLLNFMLEDMTGTEFAEQLSLIKPASVIIVLDNRDIILKYTEEIQRFAVSYMIEPFIVMDLVEKISAIFRGRDFIDHHCSQMKVSTSYRNLRIDVQNHTVYRGNEIISLTRREYDLLATLMGSHQALSREQLLERVWKYEGAVETNVVDVYIRYLRSKLDIAGQKSYIKTVRGVGYAMQE</sequence>
<dbReference type="Gene3D" id="3.40.50.2300">
    <property type="match status" value="1"/>
</dbReference>
<dbReference type="InterPro" id="IPR011006">
    <property type="entry name" value="CheY-like_superfamily"/>
</dbReference>
<evidence type="ECO:0000256" key="1">
    <source>
        <dbReference type="ARBA" id="ARBA00022553"/>
    </source>
</evidence>
<dbReference type="InterPro" id="IPR016032">
    <property type="entry name" value="Sig_transdc_resp-reg_C-effctor"/>
</dbReference>
<dbReference type="EMBL" id="JWIY01000001">
    <property type="protein sequence ID" value="KIC79061.1"/>
    <property type="molecule type" value="Genomic_DNA"/>
</dbReference>
<dbReference type="STRING" id="862969.SCI_1516"/>
<dbReference type="InterPro" id="IPR039420">
    <property type="entry name" value="WalR-like"/>
</dbReference>
<evidence type="ECO:0000256" key="2">
    <source>
        <dbReference type="ARBA" id="ARBA00023012"/>
    </source>
</evidence>
<dbReference type="InterPro" id="IPR036388">
    <property type="entry name" value="WH-like_DNA-bd_sf"/>
</dbReference>
<proteinExistence type="predicted"/>
<evidence type="ECO:0000259" key="9">
    <source>
        <dbReference type="PROSITE" id="PS51755"/>
    </source>
</evidence>
<keyword evidence="3" id="KW-0805">Transcription regulation</keyword>
<keyword evidence="1" id="KW-0597">Phosphoprotein</keyword>
<dbReference type="OrthoDB" id="9790442at2"/>
<keyword evidence="2" id="KW-0902">Two-component regulatory system</keyword>
<dbReference type="GO" id="GO:0006355">
    <property type="term" value="P:regulation of DNA-templated transcription"/>
    <property type="evidence" value="ECO:0007669"/>
    <property type="project" value="InterPro"/>
</dbReference>
<organism evidence="10 11">
    <name type="scientific">Streptococcus constellatus</name>
    <dbReference type="NCBI Taxonomy" id="76860"/>
    <lineage>
        <taxon>Bacteria</taxon>
        <taxon>Bacillati</taxon>
        <taxon>Bacillota</taxon>
        <taxon>Bacilli</taxon>
        <taxon>Lactobacillales</taxon>
        <taxon>Streptococcaceae</taxon>
        <taxon>Streptococcus</taxon>
        <taxon>Streptococcus anginosus group</taxon>
    </lineage>
</organism>
<dbReference type="PROSITE" id="PS50110">
    <property type="entry name" value="RESPONSE_REGULATORY"/>
    <property type="match status" value="1"/>
</dbReference>
<dbReference type="InterPro" id="IPR001789">
    <property type="entry name" value="Sig_transdc_resp-reg_receiver"/>
</dbReference>
<keyword evidence="5" id="KW-0804">Transcription</keyword>
<dbReference type="PANTHER" id="PTHR48111">
    <property type="entry name" value="REGULATOR OF RPOS"/>
    <property type="match status" value="1"/>
</dbReference>
<dbReference type="InterPro" id="IPR001867">
    <property type="entry name" value="OmpR/PhoB-type_DNA-bd"/>
</dbReference>
<dbReference type="PANTHER" id="PTHR48111:SF22">
    <property type="entry name" value="REGULATOR OF RPOS"/>
    <property type="match status" value="1"/>
</dbReference>
<dbReference type="FunFam" id="1.10.10.10:FF:000005">
    <property type="entry name" value="Two-component system response regulator"/>
    <property type="match status" value="1"/>
</dbReference>
<gene>
    <name evidence="10" type="ORF">RN79_05760</name>
</gene>
<dbReference type="Gene3D" id="1.10.10.10">
    <property type="entry name" value="Winged helix-like DNA-binding domain superfamily/Winged helix DNA-binding domain"/>
    <property type="match status" value="1"/>
</dbReference>
<dbReference type="AlphaFoldDB" id="A0A0C1K866"/>
<evidence type="ECO:0000313" key="11">
    <source>
        <dbReference type="Proteomes" id="UP000031339"/>
    </source>
</evidence>
<evidence type="ECO:0000256" key="5">
    <source>
        <dbReference type="ARBA" id="ARBA00023163"/>
    </source>
</evidence>
<accession>A0A0C1K866</accession>
<dbReference type="CDD" id="cd00383">
    <property type="entry name" value="trans_reg_C"/>
    <property type="match status" value="1"/>
</dbReference>
<evidence type="ECO:0000256" key="3">
    <source>
        <dbReference type="ARBA" id="ARBA00023015"/>
    </source>
</evidence>
<dbReference type="GO" id="GO:0005829">
    <property type="term" value="C:cytosol"/>
    <property type="evidence" value="ECO:0007669"/>
    <property type="project" value="TreeGrafter"/>
</dbReference>
<dbReference type="SUPFAM" id="SSF52172">
    <property type="entry name" value="CheY-like"/>
    <property type="match status" value="1"/>
</dbReference>
<dbReference type="SMART" id="SM00862">
    <property type="entry name" value="Trans_reg_C"/>
    <property type="match status" value="1"/>
</dbReference>
<dbReference type="SMART" id="SM00448">
    <property type="entry name" value="REC"/>
    <property type="match status" value="1"/>
</dbReference>
<evidence type="ECO:0000256" key="4">
    <source>
        <dbReference type="ARBA" id="ARBA00023125"/>
    </source>
</evidence>
<evidence type="ECO:0000256" key="6">
    <source>
        <dbReference type="PROSITE-ProRule" id="PRU00169"/>
    </source>
</evidence>
<evidence type="ECO:0000259" key="8">
    <source>
        <dbReference type="PROSITE" id="PS50110"/>
    </source>
</evidence>